<dbReference type="RefSeq" id="WP_090737662.1">
    <property type="nucleotide sequence ID" value="NZ_FOHO01000020.1"/>
</dbReference>
<dbReference type="EMBL" id="FOHO01000020">
    <property type="protein sequence ID" value="SEU02690.1"/>
    <property type="molecule type" value="Genomic_DNA"/>
</dbReference>
<protein>
    <recommendedName>
        <fullName evidence="4">Lipoprotein</fullName>
    </recommendedName>
</protein>
<keyword evidence="3" id="KW-1185">Reference proteome</keyword>
<evidence type="ECO:0000313" key="2">
    <source>
        <dbReference type="EMBL" id="SEU02690.1"/>
    </source>
</evidence>
<dbReference type="PROSITE" id="PS51257">
    <property type="entry name" value="PROKAR_LIPOPROTEIN"/>
    <property type="match status" value="1"/>
</dbReference>
<reference evidence="2 3" key="1">
    <citation type="submission" date="2016-10" db="EMBL/GenBank/DDBJ databases">
        <authorList>
            <person name="de Groot N.N."/>
        </authorList>
    </citation>
    <scope>NUCLEOTIDE SEQUENCE [LARGE SCALE GENOMIC DNA]</scope>
    <source>
        <strain evidence="2 3">DSM 17862</strain>
    </source>
</reference>
<organism evidence="2 3">
    <name type="scientific">Paracoccus homiensis</name>
    <dbReference type="NCBI Taxonomy" id="364199"/>
    <lineage>
        <taxon>Bacteria</taxon>
        <taxon>Pseudomonadati</taxon>
        <taxon>Pseudomonadota</taxon>
        <taxon>Alphaproteobacteria</taxon>
        <taxon>Rhodobacterales</taxon>
        <taxon>Paracoccaceae</taxon>
        <taxon>Paracoccus</taxon>
    </lineage>
</organism>
<feature type="signal peptide" evidence="1">
    <location>
        <begin position="1"/>
        <end position="19"/>
    </location>
</feature>
<proteinExistence type="predicted"/>
<dbReference type="Proteomes" id="UP000199180">
    <property type="component" value="Unassembled WGS sequence"/>
</dbReference>
<dbReference type="STRING" id="364199.SAMN04489858_12030"/>
<keyword evidence="1" id="KW-0732">Signal</keyword>
<gene>
    <name evidence="2" type="ORF">SAMN04489858_12030</name>
</gene>
<name>A0A1I0IZ72_9RHOB</name>
<feature type="chain" id="PRO_5011537497" description="Lipoprotein" evidence="1">
    <location>
        <begin position="20"/>
        <end position="110"/>
    </location>
</feature>
<evidence type="ECO:0000313" key="3">
    <source>
        <dbReference type="Proteomes" id="UP000199180"/>
    </source>
</evidence>
<accession>A0A1I0IZ72</accession>
<sequence length="110" mass="10865">MNIKTITAIAALPFIAACAQSPSSIAPVSMGNAYANVSCQQARADLIAERQTLAALEGKQKGAVAGDAIGVLLIGVPMSSLTGGDVSGHIAASKGRVIALEARLSSCGGA</sequence>
<dbReference type="AlphaFoldDB" id="A0A1I0IZ72"/>
<evidence type="ECO:0000256" key="1">
    <source>
        <dbReference type="SAM" id="SignalP"/>
    </source>
</evidence>
<evidence type="ECO:0008006" key="4">
    <source>
        <dbReference type="Google" id="ProtNLM"/>
    </source>
</evidence>
<dbReference type="OrthoDB" id="7916154at2"/>